<organism evidence="11 12">
    <name type="scientific">Candidatus Amunia macphersoniae</name>
    <dbReference type="NCBI Taxonomy" id="3127014"/>
    <lineage>
        <taxon>Bacteria</taxon>
        <taxon>Bacillati</taxon>
        <taxon>Candidatus Dormiibacterota</taxon>
        <taxon>Candidatus Dormibacteria</taxon>
        <taxon>Candidatus Aeolococcales</taxon>
        <taxon>Candidatus Aeolococcaceae</taxon>
        <taxon>Candidatus Amunia</taxon>
    </lineage>
</organism>
<dbReference type="PANTHER" id="PTHR10949:SF0">
    <property type="entry name" value="LIPOYL SYNTHASE, MITOCHONDRIAL"/>
    <property type="match status" value="1"/>
</dbReference>
<keyword evidence="1 9" id="KW-0004">4Fe-4S</keyword>
<dbReference type="NCBIfam" id="NF004019">
    <property type="entry name" value="PRK05481.1"/>
    <property type="match status" value="1"/>
</dbReference>
<name>A0A934KJN2_9BACT</name>
<evidence type="ECO:0000256" key="9">
    <source>
        <dbReference type="HAMAP-Rule" id="MF_00206"/>
    </source>
</evidence>
<evidence type="ECO:0000259" key="10">
    <source>
        <dbReference type="PROSITE" id="PS51918"/>
    </source>
</evidence>
<dbReference type="GO" id="GO:0009249">
    <property type="term" value="P:protein lipoylation"/>
    <property type="evidence" value="ECO:0007669"/>
    <property type="project" value="UniProtKB-UniRule"/>
</dbReference>
<dbReference type="FunFam" id="3.20.20.70:FF:000040">
    <property type="entry name" value="Lipoyl synthase"/>
    <property type="match status" value="1"/>
</dbReference>
<feature type="domain" description="Radical SAM core" evidence="10">
    <location>
        <begin position="55"/>
        <end position="272"/>
    </location>
</feature>
<comment type="function">
    <text evidence="9">Catalyzes the radical-mediated insertion of two sulfur atoms into the C-6 and C-8 positions of the octanoyl moiety bound to the lipoyl domains of lipoate-dependent enzymes, thereby converting the octanoylated domains into lipoylated derivatives.</text>
</comment>
<dbReference type="SMART" id="SM00729">
    <property type="entry name" value="Elp3"/>
    <property type="match status" value="1"/>
</dbReference>
<protein>
    <recommendedName>
        <fullName evidence="9">Lipoyl synthase</fullName>
        <ecNumber evidence="9">2.8.1.8</ecNumber>
    </recommendedName>
    <alternativeName>
        <fullName evidence="9">Lip-syn</fullName>
        <shortName evidence="9">LS</shortName>
    </alternativeName>
    <alternativeName>
        <fullName evidence="9">Lipoate synthase</fullName>
    </alternativeName>
    <alternativeName>
        <fullName evidence="9">Lipoic acid synthase</fullName>
    </alternativeName>
    <alternativeName>
        <fullName evidence="9">Sulfur insertion protein LipA</fullName>
    </alternativeName>
</protein>
<keyword evidence="2 9" id="KW-0963">Cytoplasm</keyword>
<dbReference type="InterPro" id="IPR007197">
    <property type="entry name" value="rSAM"/>
</dbReference>
<evidence type="ECO:0000256" key="3">
    <source>
        <dbReference type="ARBA" id="ARBA00022679"/>
    </source>
</evidence>
<keyword evidence="6 9" id="KW-0408">Iron</keyword>
<dbReference type="NCBIfam" id="TIGR00510">
    <property type="entry name" value="lipA"/>
    <property type="match status" value="1"/>
</dbReference>
<dbReference type="GO" id="GO:0051539">
    <property type="term" value="F:4 iron, 4 sulfur cluster binding"/>
    <property type="evidence" value="ECO:0007669"/>
    <property type="project" value="UniProtKB-UniRule"/>
</dbReference>
<evidence type="ECO:0000256" key="2">
    <source>
        <dbReference type="ARBA" id="ARBA00022490"/>
    </source>
</evidence>
<dbReference type="AlphaFoldDB" id="A0A934KJN2"/>
<evidence type="ECO:0000256" key="7">
    <source>
        <dbReference type="ARBA" id="ARBA00023014"/>
    </source>
</evidence>
<dbReference type="PANTHER" id="PTHR10949">
    <property type="entry name" value="LIPOYL SYNTHASE"/>
    <property type="match status" value="1"/>
</dbReference>
<dbReference type="EC" id="2.8.1.8" evidence="9"/>
<evidence type="ECO:0000313" key="11">
    <source>
        <dbReference type="EMBL" id="MBJ7610066.1"/>
    </source>
</evidence>
<feature type="binding site" evidence="9">
    <location>
        <position position="69"/>
    </location>
    <ligand>
        <name>[4Fe-4S] cluster</name>
        <dbReference type="ChEBI" id="CHEBI:49883"/>
        <label>2</label>
        <note>4Fe-4S-S-AdoMet</note>
    </ligand>
</feature>
<keyword evidence="7 9" id="KW-0411">Iron-sulfur</keyword>
<dbReference type="CDD" id="cd01335">
    <property type="entry name" value="Radical_SAM"/>
    <property type="match status" value="1"/>
</dbReference>
<dbReference type="Proteomes" id="UP000614410">
    <property type="component" value="Unassembled WGS sequence"/>
</dbReference>
<dbReference type="Pfam" id="PF16881">
    <property type="entry name" value="LIAS_N"/>
    <property type="match status" value="1"/>
</dbReference>
<dbReference type="GO" id="GO:0016992">
    <property type="term" value="F:lipoate synthase activity"/>
    <property type="evidence" value="ECO:0007669"/>
    <property type="project" value="UniProtKB-UniRule"/>
</dbReference>
<dbReference type="Gene3D" id="3.20.20.70">
    <property type="entry name" value="Aldolase class I"/>
    <property type="match status" value="1"/>
</dbReference>
<dbReference type="NCBIfam" id="NF009544">
    <property type="entry name" value="PRK12928.1"/>
    <property type="match status" value="1"/>
</dbReference>
<feature type="binding site" evidence="9">
    <location>
        <position position="54"/>
    </location>
    <ligand>
        <name>[4Fe-4S] cluster</name>
        <dbReference type="ChEBI" id="CHEBI:49883"/>
        <label>1</label>
    </ligand>
</feature>
<keyword evidence="4 9" id="KW-0949">S-adenosyl-L-methionine</keyword>
<evidence type="ECO:0000256" key="4">
    <source>
        <dbReference type="ARBA" id="ARBA00022691"/>
    </source>
</evidence>
<feature type="binding site" evidence="9">
    <location>
        <position position="76"/>
    </location>
    <ligand>
        <name>[4Fe-4S] cluster</name>
        <dbReference type="ChEBI" id="CHEBI:49883"/>
        <label>2</label>
        <note>4Fe-4S-S-AdoMet</note>
    </ligand>
</feature>
<comment type="similarity">
    <text evidence="9">Belongs to the radical SAM superfamily. Lipoyl synthase family.</text>
</comment>
<dbReference type="InterPro" id="IPR006638">
    <property type="entry name" value="Elp3/MiaA/NifB-like_rSAM"/>
</dbReference>
<dbReference type="HAMAP" id="MF_00206">
    <property type="entry name" value="Lipoyl_synth"/>
    <property type="match status" value="1"/>
</dbReference>
<sequence length="296" mass="32438">MHQRLLPEGVDRRPAWLTVKLPGGDGYTQIKGLMRGLDLVTVCEEARCPNIAECWGHGTATFMILGEVCTRACAFCAVTSGKRGGDVDADEPRRVGAAVAQMGLAHAVVTSVDRDDLPDFGAALFADTIGEIRRQSPGTTIEVLTPDFNGSIESLRIVMAAAPEIFNHNLETIARLYARVRPKAGYQQSLTLLLEAKRLEPRSRTKSGLMVGLGEEMSEVKQLLVDLRAHDVEIVTIGQYLRPSLKHHRLTRFWTPDEFAELKHFGMTLGFSHVESGPLVRSSYHAHEQAVAASAV</sequence>
<feature type="binding site" evidence="9">
    <location>
        <position position="283"/>
    </location>
    <ligand>
        <name>[4Fe-4S] cluster</name>
        <dbReference type="ChEBI" id="CHEBI:49883"/>
        <label>1</label>
    </ligand>
</feature>
<dbReference type="SFLD" id="SFLDF00271">
    <property type="entry name" value="lipoyl_synthase"/>
    <property type="match status" value="1"/>
</dbReference>
<keyword evidence="5 9" id="KW-0479">Metal-binding</keyword>
<evidence type="ECO:0000256" key="8">
    <source>
        <dbReference type="ARBA" id="ARBA00047326"/>
    </source>
</evidence>
<evidence type="ECO:0000313" key="12">
    <source>
        <dbReference type="Proteomes" id="UP000614410"/>
    </source>
</evidence>
<dbReference type="GO" id="GO:0005737">
    <property type="term" value="C:cytoplasm"/>
    <property type="evidence" value="ECO:0007669"/>
    <property type="project" value="UniProtKB-SubCell"/>
</dbReference>
<dbReference type="InterPro" id="IPR058240">
    <property type="entry name" value="rSAM_sf"/>
</dbReference>
<comment type="pathway">
    <text evidence="9">Protein modification; protein lipoylation via endogenous pathway; protein N(6)-(lipoyl)lysine from octanoyl-[acyl-carrier-protein]: step 2/2.</text>
</comment>
<comment type="catalytic activity">
    <reaction evidence="8 9">
        <text>[[Fe-S] cluster scaffold protein carrying a second [4Fe-4S](2+) cluster] + N(6)-octanoyl-L-lysyl-[protein] + 2 oxidized [2Fe-2S]-[ferredoxin] + 2 S-adenosyl-L-methionine + 4 H(+) = [[Fe-S] cluster scaffold protein] + N(6)-[(R)-dihydrolipoyl]-L-lysyl-[protein] + 4 Fe(3+) + 2 hydrogen sulfide + 2 5'-deoxyadenosine + 2 L-methionine + 2 reduced [2Fe-2S]-[ferredoxin]</text>
        <dbReference type="Rhea" id="RHEA:16585"/>
        <dbReference type="Rhea" id="RHEA-COMP:9928"/>
        <dbReference type="Rhea" id="RHEA-COMP:10000"/>
        <dbReference type="Rhea" id="RHEA-COMP:10001"/>
        <dbReference type="Rhea" id="RHEA-COMP:10475"/>
        <dbReference type="Rhea" id="RHEA-COMP:14568"/>
        <dbReference type="Rhea" id="RHEA-COMP:14569"/>
        <dbReference type="ChEBI" id="CHEBI:15378"/>
        <dbReference type="ChEBI" id="CHEBI:17319"/>
        <dbReference type="ChEBI" id="CHEBI:29034"/>
        <dbReference type="ChEBI" id="CHEBI:29919"/>
        <dbReference type="ChEBI" id="CHEBI:33722"/>
        <dbReference type="ChEBI" id="CHEBI:33737"/>
        <dbReference type="ChEBI" id="CHEBI:33738"/>
        <dbReference type="ChEBI" id="CHEBI:57844"/>
        <dbReference type="ChEBI" id="CHEBI:59789"/>
        <dbReference type="ChEBI" id="CHEBI:78809"/>
        <dbReference type="ChEBI" id="CHEBI:83100"/>
        <dbReference type="EC" id="2.8.1.8"/>
    </reaction>
</comment>
<feature type="binding site" evidence="9">
    <location>
        <position position="43"/>
    </location>
    <ligand>
        <name>[4Fe-4S] cluster</name>
        <dbReference type="ChEBI" id="CHEBI:49883"/>
        <label>1</label>
    </ligand>
</feature>
<comment type="subcellular location">
    <subcellularLocation>
        <location evidence="9">Cytoplasm</location>
    </subcellularLocation>
</comment>
<gene>
    <name evidence="9 11" type="primary">lipA</name>
    <name evidence="11" type="ORF">JF887_11645</name>
</gene>
<reference evidence="11 12" key="1">
    <citation type="submission" date="2020-10" db="EMBL/GenBank/DDBJ databases">
        <title>Ca. Dormibacterota MAGs.</title>
        <authorList>
            <person name="Montgomery K."/>
        </authorList>
    </citation>
    <scope>NUCLEOTIDE SEQUENCE [LARGE SCALE GENOMIC DNA]</scope>
    <source>
        <strain evidence="11">Mitchell_Peninsula_5</strain>
    </source>
</reference>
<dbReference type="Pfam" id="PF04055">
    <property type="entry name" value="Radical_SAM"/>
    <property type="match status" value="1"/>
</dbReference>
<feature type="binding site" evidence="9">
    <location>
        <position position="73"/>
    </location>
    <ligand>
        <name>[4Fe-4S] cluster</name>
        <dbReference type="ChEBI" id="CHEBI:49883"/>
        <label>2</label>
        <note>4Fe-4S-S-AdoMet</note>
    </ligand>
</feature>
<dbReference type="EMBL" id="JAEKNN010000054">
    <property type="protein sequence ID" value="MBJ7610066.1"/>
    <property type="molecule type" value="Genomic_DNA"/>
</dbReference>
<evidence type="ECO:0000256" key="6">
    <source>
        <dbReference type="ARBA" id="ARBA00023004"/>
    </source>
</evidence>
<dbReference type="SFLD" id="SFLDG01058">
    <property type="entry name" value="lipoyl_synthase_like"/>
    <property type="match status" value="1"/>
</dbReference>
<feature type="binding site" evidence="9">
    <location>
        <position position="48"/>
    </location>
    <ligand>
        <name>[4Fe-4S] cluster</name>
        <dbReference type="ChEBI" id="CHEBI:49883"/>
        <label>1</label>
    </ligand>
</feature>
<dbReference type="InterPro" id="IPR031691">
    <property type="entry name" value="LIAS_N"/>
</dbReference>
<dbReference type="SFLD" id="SFLDS00029">
    <property type="entry name" value="Radical_SAM"/>
    <property type="match status" value="1"/>
</dbReference>
<evidence type="ECO:0000256" key="1">
    <source>
        <dbReference type="ARBA" id="ARBA00022485"/>
    </source>
</evidence>
<proteinExistence type="inferred from homology"/>
<comment type="caution">
    <text evidence="11">The sequence shown here is derived from an EMBL/GenBank/DDBJ whole genome shotgun (WGS) entry which is preliminary data.</text>
</comment>
<keyword evidence="3 9" id="KW-0808">Transferase</keyword>
<dbReference type="SUPFAM" id="SSF102114">
    <property type="entry name" value="Radical SAM enzymes"/>
    <property type="match status" value="1"/>
</dbReference>
<accession>A0A934KJN2</accession>
<dbReference type="GO" id="GO:0046872">
    <property type="term" value="F:metal ion binding"/>
    <property type="evidence" value="ECO:0007669"/>
    <property type="project" value="UniProtKB-KW"/>
</dbReference>
<dbReference type="InterPro" id="IPR003698">
    <property type="entry name" value="Lipoyl_synth"/>
</dbReference>
<evidence type="ECO:0000256" key="5">
    <source>
        <dbReference type="ARBA" id="ARBA00022723"/>
    </source>
</evidence>
<dbReference type="InterPro" id="IPR013785">
    <property type="entry name" value="Aldolase_TIM"/>
</dbReference>
<comment type="cofactor">
    <cofactor evidence="9">
        <name>[4Fe-4S] cluster</name>
        <dbReference type="ChEBI" id="CHEBI:49883"/>
    </cofactor>
    <text evidence="9">Binds 2 [4Fe-4S] clusters per subunit. One cluster is coordinated with 3 cysteines and an exchangeable S-adenosyl-L-methionine.</text>
</comment>
<dbReference type="PROSITE" id="PS51918">
    <property type="entry name" value="RADICAL_SAM"/>
    <property type="match status" value="1"/>
</dbReference>
<dbReference type="PIRSF" id="PIRSF005963">
    <property type="entry name" value="Lipoyl_synth"/>
    <property type="match status" value="1"/>
</dbReference>